<name>A0A7S7YEV7_9VIRU</name>
<accession>A0A7S7YEV7</accession>
<keyword evidence="2" id="KW-1185">Reference proteome</keyword>
<evidence type="ECO:0000313" key="1">
    <source>
        <dbReference type="EMBL" id="QPB44518.1"/>
    </source>
</evidence>
<protein>
    <submittedName>
        <fullName evidence="1">Uncharacterized protein</fullName>
    </submittedName>
</protein>
<dbReference type="KEGG" id="vg:80543714"/>
<evidence type="ECO:0000313" key="2">
    <source>
        <dbReference type="Proteomes" id="UP001162098"/>
    </source>
</evidence>
<dbReference type="Proteomes" id="UP001162098">
    <property type="component" value="Segment"/>
</dbReference>
<reference evidence="1 2" key="1">
    <citation type="submission" date="2020-09" db="EMBL/GenBank/DDBJ databases">
        <authorList>
            <person name="Zhang R."/>
            <person name="Garcia K."/>
            <person name="Ogata H."/>
        </authorList>
    </citation>
    <scope>NUCLEOTIDE SEQUENCE [LARGE SCALE GENOMIC DNA]</scope>
    <source>
        <strain evidence="2">stheno</strain>
    </source>
</reference>
<proteinExistence type="predicted"/>
<sequence length="69" mass="7682">MGQYNCRVTEEASGVCYVEGRSATGSGSSFVGPVRGTHYEAILAVEQFGRHDSWRTIDRDHFVLTYARP</sequence>
<dbReference type="EMBL" id="MW018138">
    <property type="protein sequence ID" value="QPB44518.1"/>
    <property type="molecule type" value="Genomic_DNA"/>
</dbReference>
<organism evidence="1 2">
    <name type="scientific">Medusavirus stheno T3</name>
    <dbReference type="NCBI Taxonomy" id="3069717"/>
    <lineage>
        <taxon>Viruses</taxon>
        <taxon>Varidnaviria</taxon>
        <taxon>Bamfordvirae</taxon>
        <taxon>Nucleocytoviricota</taxon>
        <taxon>Megaviricetes</taxon>
        <taxon>Mamonoviridae</taxon>
        <taxon>Medusavirus</taxon>
        <taxon>Medusavirus sthenus</taxon>
    </lineage>
</organism>